<dbReference type="EC" id="4.2.2.n1" evidence="2"/>
<evidence type="ECO:0000256" key="3">
    <source>
        <dbReference type="ARBA" id="ARBA00023239"/>
    </source>
</evidence>
<feature type="domain" description="Lytic transglycosylase MltA" evidence="7">
    <location>
        <begin position="214"/>
        <end position="371"/>
    </location>
</feature>
<evidence type="ECO:0000256" key="5">
    <source>
        <dbReference type="ARBA" id="ARBA00030918"/>
    </source>
</evidence>
<keyword evidence="4" id="KW-0961">Cell wall biogenesis/degradation</keyword>
<proteinExistence type="predicted"/>
<dbReference type="Proteomes" id="UP000318422">
    <property type="component" value="Unassembled WGS sequence"/>
</dbReference>
<sequence length="473" mass="51275">MGRGVRVFVLRGAQGQANDGEQYGDDAEFEADQPHAVLLRWARAGVALVILGRLMIASRECTPSMFPVFRPAHSVRLIPALAALLLAACATGPRPAVEPQPRPVPAPSTQPAPPAGGAPAPQALARPLQVASWADLPGWSADRHDEAWPAFMASCRALARQPVWQPVCEAARGLGERPGAATARAFFEARLTPWRVSNADGSREGLVTGYYEPLIKGSRSRSKAYAWPVLGVPDDLLNLDISEVYPELKGLRVRGRLVGNKVLPYHSRADIDRLKERFAGKTLLYAEDAVELFFLQVQGSGRVQLPDGSIVRLAYADTNGHPYQSIGRWLADKGELRVEQASMEGIKNWARANPGRLQEMLNANPSYIFFREAPAGNGGPVGALGQPLTEGRSMAVDPRSIPLGAPVFLATSHPRSTQPLQRLMLAQDTGSAIKGGVRGDFYWGFGAEAGALAGRMRQKGEMWVLWPRDQVPR</sequence>
<evidence type="ECO:0000256" key="2">
    <source>
        <dbReference type="ARBA" id="ARBA00012587"/>
    </source>
</evidence>
<evidence type="ECO:0000256" key="1">
    <source>
        <dbReference type="ARBA" id="ARBA00001420"/>
    </source>
</evidence>
<comment type="catalytic activity">
    <reaction evidence="1">
        <text>Exolytic cleavage of the (1-&gt;4)-beta-glycosidic linkage between N-acetylmuramic acid (MurNAc) and N-acetylglucosamine (GlcNAc) residues in peptidoglycan, from either the reducing or the non-reducing ends of the peptidoglycan chains, with concomitant formation of a 1,6-anhydrobond in the MurNAc residue.</text>
        <dbReference type="EC" id="4.2.2.n1"/>
    </reaction>
</comment>
<comment type="caution">
    <text evidence="8">The sequence shown here is derived from an EMBL/GenBank/DDBJ whole genome shotgun (WGS) entry which is preliminary data.</text>
</comment>
<dbReference type="Gene3D" id="2.40.240.50">
    <property type="entry name" value="Barwin-like endoglucanases"/>
    <property type="match status" value="1"/>
</dbReference>
<dbReference type="InterPro" id="IPR026044">
    <property type="entry name" value="MltA"/>
</dbReference>
<dbReference type="CDD" id="cd14668">
    <property type="entry name" value="mlta_B"/>
    <property type="match status" value="1"/>
</dbReference>
<evidence type="ECO:0000313" key="9">
    <source>
        <dbReference type="Proteomes" id="UP000318422"/>
    </source>
</evidence>
<protein>
    <recommendedName>
        <fullName evidence="2">peptidoglycan lytic exotransglycosylase</fullName>
        <ecNumber evidence="2">4.2.2.n1</ecNumber>
    </recommendedName>
    <alternativeName>
        <fullName evidence="5">Murein hydrolase A</fullName>
    </alternativeName>
</protein>
<dbReference type="Pfam" id="PF03562">
    <property type="entry name" value="MltA"/>
    <property type="match status" value="1"/>
</dbReference>
<dbReference type="InterPro" id="IPR005300">
    <property type="entry name" value="MltA_B"/>
</dbReference>
<dbReference type="CDD" id="cd14485">
    <property type="entry name" value="mltA_like_LT_A"/>
    <property type="match status" value="1"/>
</dbReference>
<feature type="compositionally biased region" description="Pro residues" evidence="6">
    <location>
        <begin position="96"/>
        <end position="116"/>
    </location>
</feature>
<organism evidence="8 9">
    <name type="scientific">Zoogloea ramigera</name>
    <dbReference type="NCBI Taxonomy" id="350"/>
    <lineage>
        <taxon>Bacteria</taxon>
        <taxon>Pseudomonadati</taxon>
        <taxon>Pseudomonadota</taxon>
        <taxon>Betaproteobacteria</taxon>
        <taxon>Rhodocyclales</taxon>
        <taxon>Zoogloeaceae</taxon>
        <taxon>Zoogloea</taxon>
    </lineage>
</organism>
<dbReference type="Pfam" id="PF06725">
    <property type="entry name" value="3D"/>
    <property type="match status" value="1"/>
</dbReference>
<dbReference type="GO" id="GO:0008933">
    <property type="term" value="F:peptidoglycan lytic transglycosylase activity"/>
    <property type="evidence" value="ECO:0007669"/>
    <property type="project" value="TreeGrafter"/>
</dbReference>
<keyword evidence="9" id="KW-1185">Reference proteome</keyword>
<name>A0A4Y4CZ23_ZOORA</name>
<dbReference type="GO" id="GO:0019867">
    <property type="term" value="C:outer membrane"/>
    <property type="evidence" value="ECO:0007669"/>
    <property type="project" value="InterPro"/>
</dbReference>
<dbReference type="InterPro" id="IPR010611">
    <property type="entry name" value="3D_dom"/>
</dbReference>
<dbReference type="AlphaFoldDB" id="A0A4Y4CZ23"/>
<evidence type="ECO:0000256" key="4">
    <source>
        <dbReference type="ARBA" id="ARBA00023316"/>
    </source>
</evidence>
<evidence type="ECO:0000313" key="8">
    <source>
        <dbReference type="EMBL" id="GEC96744.1"/>
    </source>
</evidence>
<dbReference type="SMART" id="SM00925">
    <property type="entry name" value="MltA"/>
    <property type="match status" value="1"/>
</dbReference>
<feature type="region of interest" description="Disordered" evidence="6">
    <location>
        <begin position="95"/>
        <end position="121"/>
    </location>
</feature>
<dbReference type="InterPro" id="IPR036908">
    <property type="entry name" value="RlpA-like_sf"/>
</dbReference>
<accession>A0A4Y4CZ23</accession>
<dbReference type="PANTHER" id="PTHR30124:SF0">
    <property type="entry name" value="MEMBRANE-BOUND LYTIC MUREIN TRANSGLYCOSYLASE A"/>
    <property type="match status" value="1"/>
</dbReference>
<dbReference type="EMBL" id="BJNV01000052">
    <property type="protein sequence ID" value="GEC96744.1"/>
    <property type="molecule type" value="Genomic_DNA"/>
</dbReference>
<reference evidence="8 9" key="1">
    <citation type="submission" date="2019-06" db="EMBL/GenBank/DDBJ databases">
        <title>Whole genome shotgun sequence of Zoogloea ramigera NBRC 15342.</title>
        <authorList>
            <person name="Hosoyama A."/>
            <person name="Uohara A."/>
            <person name="Ohji S."/>
            <person name="Ichikawa N."/>
        </authorList>
    </citation>
    <scope>NUCLEOTIDE SEQUENCE [LARGE SCALE GENOMIC DNA]</scope>
    <source>
        <strain evidence="8 9">NBRC 15342</strain>
    </source>
</reference>
<dbReference type="PANTHER" id="PTHR30124">
    <property type="entry name" value="MEMBRANE-BOUND LYTIC MUREIN TRANSGLYCOSYLASE A"/>
    <property type="match status" value="1"/>
</dbReference>
<keyword evidence="3" id="KW-0456">Lyase</keyword>
<dbReference type="GO" id="GO:0004553">
    <property type="term" value="F:hydrolase activity, hydrolyzing O-glycosyl compounds"/>
    <property type="evidence" value="ECO:0007669"/>
    <property type="project" value="InterPro"/>
</dbReference>
<gene>
    <name evidence="8" type="ORF">ZRA01_28170</name>
</gene>
<dbReference type="GO" id="GO:0009253">
    <property type="term" value="P:peptidoglycan catabolic process"/>
    <property type="evidence" value="ECO:0007669"/>
    <property type="project" value="TreeGrafter"/>
</dbReference>
<dbReference type="SUPFAM" id="SSF50685">
    <property type="entry name" value="Barwin-like endoglucanases"/>
    <property type="match status" value="1"/>
</dbReference>
<dbReference type="PIRSF" id="PIRSF019422">
    <property type="entry name" value="MltA"/>
    <property type="match status" value="1"/>
</dbReference>
<evidence type="ECO:0000256" key="6">
    <source>
        <dbReference type="SAM" id="MobiDB-lite"/>
    </source>
</evidence>
<evidence type="ECO:0000259" key="7">
    <source>
        <dbReference type="SMART" id="SM00925"/>
    </source>
</evidence>
<dbReference type="GO" id="GO:0071555">
    <property type="term" value="P:cell wall organization"/>
    <property type="evidence" value="ECO:0007669"/>
    <property type="project" value="UniProtKB-KW"/>
</dbReference>
<dbReference type="GO" id="GO:0009254">
    <property type="term" value="P:peptidoglycan turnover"/>
    <property type="evidence" value="ECO:0007669"/>
    <property type="project" value="InterPro"/>
</dbReference>
<dbReference type="Gene3D" id="2.40.40.10">
    <property type="entry name" value="RlpA-like domain"/>
    <property type="match status" value="1"/>
</dbReference>